<keyword evidence="4" id="KW-1185">Reference proteome</keyword>
<protein>
    <submittedName>
        <fullName evidence="3">Agmatine deiminase</fullName>
        <ecNumber evidence="3">3.5.3.12</ecNumber>
    </submittedName>
</protein>
<keyword evidence="1 3" id="KW-0378">Hydrolase</keyword>
<dbReference type="Gene3D" id="3.75.10.10">
    <property type="entry name" value="L-arginine/glycine Amidinotransferase, Chain A"/>
    <property type="match status" value="1"/>
</dbReference>
<dbReference type="PANTHER" id="PTHR31377:SF0">
    <property type="entry name" value="AGMATINE DEIMINASE-RELATED"/>
    <property type="match status" value="1"/>
</dbReference>
<evidence type="ECO:0000313" key="3">
    <source>
        <dbReference type="EMBL" id="MBB5834029.1"/>
    </source>
</evidence>
<evidence type="ECO:0000256" key="1">
    <source>
        <dbReference type="ARBA" id="ARBA00022801"/>
    </source>
</evidence>
<reference evidence="3 4" key="1">
    <citation type="submission" date="2020-08" db="EMBL/GenBank/DDBJ databases">
        <title>Sequencing the genomes of 1000 actinobacteria strains.</title>
        <authorList>
            <person name="Klenk H.-P."/>
        </authorList>
    </citation>
    <scope>NUCLEOTIDE SEQUENCE [LARGE SCALE GENOMIC DNA]</scope>
    <source>
        <strain evidence="3 4">DSM 28967</strain>
    </source>
</reference>
<dbReference type="AlphaFoldDB" id="A0A7W9MRY5"/>
<dbReference type="RefSeq" id="WP_184793848.1">
    <property type="nucleotide sequence ID" value="NZ_JACHMY010000001.1"/>
</dbReference>
<dbReference type="EC" id="3.5.3.12" evidence="3"/>
<dbReference type="EMBL" id="JACHMY010000001">
    <property type="protein sequence ID" value="MBB5834029.1"/>
    <property type="molecule type" value="Genomic_DNA"/>
</dbReference>
<dbReference type="InterPro" id="IPR007466">
    <property type="entry name" value="Peptidyl-Arg-deiminase_porph"/>
</dbReference>
<dbReference type="Proteomes" id="UP000549971">
    <property type="component" value="Unassembled WGS sequence"/>
</dbReference>
<dbReference type="InterPro" id="IPR006311">
    <property type="entry name" value="TAT_signal"/>
</dbReference>
<accession>A0A7W9MRY5</accession>
<sequence>MLGRRELLRATGVAGLGMVVGGCREEPNGDARPTSGTPASGTPGGTPSGGPGATGFRMPAEGGPHEVTWMAYGATPGVWGEDSVSPYGRDLRNSRIVARQDLVRLAATIARFEPVVLLVNSAADEAEARRFLAECTAGRSVKDQVGDELDRSGRIYAGGEKLPAIGSVEFVRMPLNDLWARDTAPVFVRDAGGRLHGVDLNFNGWGQWPPRTGLPGWRKDPVKTRNGIRDQPVTRDRGVAAGIAVQGDVQVVRTWLTMEGGGLEVNGAGLGVATESCILNPNRNPGRTKAQVEAELRRVFGVERMLWMPGRPGIELTDWHVDFLARFVAPGNLLYAASDDPEDEPDQRALRAGVDRINTLPANERALLLGGADRLTLHAVQPPDPEQVFAAYQARNRALPITERGADEFAETAATGYVGYYEANGCVVLGQFGDLDADQAAYDLLSELYPDRIVVQITTDGLANAGGTIHCATQQQPA</sequence>
<dbReference type="GO" id="GO:0047632">
    <property type="term" value="F:agmatine deiminase activity"/>
    <property type="evidence" value="ECO:0007669"/>
    <property type="project" value="UniProtKB-EC"/>
</dbReference>
<dbReference type="Pfam" id="PF04371">
    <property type="entry name" value="PAD_porph"/>
    <property type="match status" value="1"/>
</dbReference>
<feature type="compositionally biased region" description="Gly residues" evidence="2">
    <location>
        <begin position="42"/>
        <end position="53"/>
    </location>
</feature>
<dbReference type="SUPFAM" id="SSF55909">
    <property type="entry name" value="Pentein"/>
    <property type="match status" value="1"/>
</dbReference>
<evidence type="ECO:0000313" key="4">
    <source>
        <dbReference type="Proteomes" id="UP000549971"/>
    </source>
</evidence>
<dbReference type="PROSITE" id="PS51318">
    <property type="entry name" value="TAT"/>
    <property type="match status" value="1"/>
</dbReference>
<proteinExistence type="predicted"/>
<dbReference type="GO" id="GO:0009446">
    <property type="term" value="P:putrescine biosynthetic process"/>
    <property type="evidence" value="ECO:0007669"/>
    <property type="project" value="InterPro"/>
</dbReference>
<organism evidence="3 4">
    <name type="scientific">Kribbella italica</name>
    <dbReference type="NCBI Taxonomy" id="1540520"/>
    <lineage>
        <taxon>Bacteria</taxon>
        <taxon>Bacillati</taxon>
        <taxon>Actinomycetota</taxon>
        <taxon>Actinomycetes</taxon>
        <taxon>Propionibacteriales</taxon>
        <taxon>Kribbellaceae</taxon>
        <taxon>Kribbella</taxon>
    </lineage>
</organism>
<comment type="caution">
    <text evidence="3">The sequence shown here is derived from an EMBL/GenBank/DDBJ whole genome shotgun (WGS) entry which is preliminary data.</text>
</comment>
<name>A0A7W9MRY5_9ACTN</name>
<feature type="region of interest" description="Disordered" evidence="2">
    <location>
        <begin position="19"/>
        <end position="62"/>
    </location>
</feature>
<dbReference type="PANTHER" id="PTHR31377">
    <property type="entry name" value="AGMATINE DEIMINASE-RELATED"/>
    <property type="match status" value="1"/>
</dbReference>
<evidence type="ECO:0000256" key="2">
    <source>
        <dbReference type="SAM" id="MobiDB-lite"/>
    </source>
</evidence>
<gene>
    <name evidence="3" type="ORF">HDA39_000763</name>
</gene>
<dbReference type="PROSITE" id="PS51257">
    <property type="entry name" value="PROKAR_LIPOPROTEIN"/>
    <property type="match status" value="1"/>
</dbReference>
<dbReference type="GO" id="GO:0004668">
    <property type="term" value="F:protein-arginine deiminase activity"/>
    <property type="evidence" value="ECO:0007669"/>
    <property type="project" value="InterPro"/>
</dbReference>